<dbReference type="OrthoDB" id="10567027at2759"/>
<feature type="region of interest" description="Disordered" evidence="1">
    <location>
        <begin position="145"/>
        <end position="178"/>
    </location>
</feature>
<evidence type="ECO:0000256" key="1">
    <source>
        <dbReference type="SAM" id="MobiDB-lite"/>
    </source>
</evidence>
<evidence type="ECO:0000313" key="3">
    <source>
        <dbReference type="Proteomes" id="UP000038009"/>
    </source>
</evidence>
<sequence>MASVCVDVTQGWQQPQLLPSDGQSTLTMRKLEVDHDAFDEVSGIVWFGLVPVDRFFEMTSYFLSLEGIRREESANRARFDISFFVDGPYAGEGFIRLNTLEDAQALVSRFPRSIMVGQAPRFPIQLQLSSMQDLQLALQSYEGKYEEGPASTPTPPAAAEGEDCSTSSKNEEDESGREKTSIYWLRGFPFETTTADLEAYLKPIEGKYRHLHIGCLSTGECSGNVFVELKSAADRKAVMQLHNKFIPIAAHAALPPRQRPKPRFVEVIAANAQRRADQLEQDGRTKRSLPGQQQKFSQHGTKAATAPASDGATAAAASAAVAATPAKPIHANRPSSIRGTSFAQAARTQTSPMLSSPKQQHHQHRQQQQPAICTYTSRSFTPQQFDTVTLYSQAPPSSLPAAFQQSQQQQQQQQQQQLPVMLQSTQQIAYLPQQPQHEVPQQLQPNRYYLFQGSATPAPPLLVNSTSFPSYSMAMHTNSASTISVFSVNPSPGCFNDRAQPSMPVAQQTFAPAPFSLLPPVQQQPQSFFIASSDQKAFDLQRAPNYFFVSSS</sequence>
<dbReference type="EMBL" id="LJSK01000092">
    <property type="protein sequence ID" value="KPI87343.1"/>
    <property type="molecule type" value="Genomic_DNA"/>
</dbReference>
<keyword evidence="3" id="KW-1185">Reference proteome</keyword>
<name>A0A0N1I7K5_LEPSE</name>
<feature type="compositionally biased region" description="Basic and acidic residues" evidence="1">
    <location>
        <begin position="275"/>
        <end position="285"/>
    </location>
</feature>
<organism evidence="2 3">
    <name type="scientific">Leptomonas seymouri</name>
    <dbReference type="NCBI Taxonomy" id="5684"/>
    <lineage>
        <taxon>Eukaryota</taxon>
        <taxon>Discoba</taxon>
        <taxon>Euglenozoa</taxon>
        <taxon>Kinetoplastea</taxon>
        <taxon>Metakinetoplastina</taxon>
        <taxon>Trypanosomatida</taxon>
        <taxon>Trypanosomatidae</taxon>
        <taxon>Leishmaniinae</taxon>
        <taxon>Leptomonas</taxon>
    </lineage>
</organism>
<dbReference type="Gene3D" id="3.30.70.330">
    <property type="match status" value="1"/>
</dbReference>
<dbReference type="InterPro" id="IPR012677">
    <property type="entry name" value="Nucleotide-bd_a/b_plait_sf"/>
</dbReference>
<reference evidence="2 3" key="1">
    <citation type="journal article" date="2015" name="PLoS Pathog.">
        <title>Leptomonas seymouri: Adaptations to the Dixenous Life Cycle Analyzed by Genome Sequencing, Transcriptome Profiling and Co-infection with Leishmania donovani.</title>
        <authorList>
            <person name="Kraeva N."/>
            <person name="Butenko A."/>
            <person name="Hlavacova J."/>
            <person name="Kostygov A."/>
            <person name="Myskova J."/>
            <person name="Grybchuk D."/>
            <person name="Lestinova T."/>
            <person name="Votypka J."/>
            <person name="Volf P."/>
            <person name="Opperdoes F."/>
            <person name="Flegontov P."/>
            <person name="Lukes J."/>
            <person name="Yurchenko V."/>
        </authorList>
    </citation>
    <scope>NUCLEOTIDE SEQUENCE [LARGE SCALE GENOMIC DNA]</scope>
    <source>
        <strain evidence="2 3">ATCC 30220</strain>
    </source>
</reference>
<feature type="region of interest" description="Disordered" evidence="1">
    <location>
        <begin position="324"/>
        <end position="370"/>
    </location>
</feature>
<dbReference type="AlphaFoldDB" id="A0A0N1I7K5"/>
<dbReference type="GO" id="GO:0003676">
    <property type="term" value="F:nucleic acid binding"/>
    <property type="evidence" value="ECO:0007669"/>
    <property type="project" value="InterPro"/>
</dbReference>
<proteinExistence type="predicted"/>
<comment type="caution">
    <text evidence="2">The sequence shown here is derived from an EMBL/GenBank/DDBJ whole genome shotgun (WGS) entry which is preliminary data.</text>
</comment>
<feature type="compositionally biased region" description="Polar residues" evidence="1">
    <location>
        <begin position="333"/>
        <end position="358"/>
    </location>
</feature>
<feature type="compositionally biased region" description="Polar residues" evidence="1">
    <location>
        <begin position="290"/>
        <end position="300"/>
    </location>
</feature>
<dbReference type="VEuPathDB" id="TriTrypDB:Lsey_0092_0140"/>
<feature type="region of interest" description="Disordered" evidence="1">
    <location>
        <begin position="275"/>
        <end position="310"/>
    </location>
</feature>
<evidence type="ECO:0000313" key="2">
    <source>
        <dbReference type="EMBL" id="KPI87343.1"/>
    </source>
</evidence>
<dbReference type="InterPro" id="IPR035979">
    <property type="entry name" value="RBD_domain_sf"/>
</dbReference>
<protein>
    <submittedName>
        <fullName evidence="2">Uncharacterized protein</fullName>
    </submittedName>
</protein>
<gene>
    <name evidence="2" type="ORF">ABL78_3584</name>
</gene>
<dbReference type="OMA" id="ARFDISF"/>
<accession>A0A0N1I7K5</accession>
<dbReference type="SUPFAM" id="SSF54928">
    <property type="entry name" value="RNA-binding domain, RBD"/>
    <property type="match status" value="1"/>
</dbReference>
<dbReference type="Proteomes" id="UP000038009">
    <property type="component" value="Unassembled WGS sequence"/>
</dbReference>